<comment type="caution">
    <text evidence="2">The sequence shown here is derived from an EMBL/GenBank/DDBJ whole genome shotgun (WGS) entry which is preliminary data.</text>
</comment>
<protein>
    <submittedName>
        <fullName evidence="2">Uncharacterized protein</fullName>
    </submittedName>
</protein>
<dbReference type="Proteomes" id="UP000683000">
    <property type="component" value="Unassembled WGS sequence"/>
</dbReference>
<reference evidence="2" key="1">
    <citation type="submission" date="2021-03" db="EMBL/GenBank/DDBJ databases">
        <title>Evolutionary innovations through gain and loss of genes in the ectomycorrhizal Boletales.</title>
        <authorList>
            <person name="Wu G."/>
            <person name="Miyauchi S."/>
            <person name="Morin E."/>
            <person name="Yang Z.-L."/>
            <person name="Xu J."/>
            <person name="Martin F.M."/>
        </authorList>
    </citation>
    <scope>NUCLEOTIDE SEQUENCE</scope>
    <source>
        <strain evidence="2">BR01</strain>
    </source>
</reference>
<sequence>MYPSGSQPGSLPYATYGHSSSSIDPIWYSSSDVGYTQLSTTPPTSSFPAPGLPFLGLDYIRNYNSNGYSASDQDSLWQTIDAGVFGIDPELPFTFGDSPPDLHDGRQSPSQAHP</sequence>
<organism evidence="2 3">
    <name type="scientific">Boletus reticuloceps</name>
    <dbReference type="NCBI Taxonomy" id="495285"/>
    <lineage>
        <taxon>Eukaryota</taxon>
        <taxon>Fungi</taxon>
        <taxon>Dikarya</taxon>
        <taxon>Basidiomycota</taxon>
        <taxon>Agaricomycotina</taxon>
        <taxon>Agaricomycetes</taxon>
        <taxon>Agaricomycetidae</taxon>
        <taxon>Boletales</taxon>
        <taxon>Boletineae</taxon>
        <taxon>Boletaceae</taxon>
        <taxon>Boletoideae</taxon>
        <taxon>Boletus</taxon>
    </lineage>
</organism>
<evidence type="ECO:0000313" key="2">
    <source>
        <dbReference type="EMBL" id="KAG6378490.1"/>
    </source>
</evidence>
<dbReference type="AlphaFoldDB" id="A0A8I2YTW4"/>
<name>A0A8I2YTW4_9AGAM</name>
<proteinExistence type="predicted"/>
<dbReference type="OrthoDB" id="10544501at2759"/>
<feature type="region of interest" description="Disordered" evidence="1">
    <location>
        <begin position="91"/>
        <end position="114"/>
    </location>
</feature>
<evidence type="ECO:0000313" key="3">
    <source>
        <dbReference type="Proteomes" id="UP000683000"/>
    </source>
</evidence>
<gene>
    <name evidence="2" type="ORF">JVT61DRAFT_12750</name>
</gene>
<evidence type="ECO:0000256" key="1">
    <source>
        <dbReference type="SAM" id="MobiDB-lite"/>
    </source>
</evidence>
<dbReference type="EMBL" id="JAGFBS010000006">
    <property type="protein sequence ID" value="KAG6378490.1"/>
    <property type="molecule type" value="Genomic_DNA"/>
</dbReference>
<accession>A0A8I2YTW4</accession>
<keyword evidence="3" id="KW-1185">Reference proteome</keyword>